<evidence type="ECO:0000313" key="1">
    <source>
        <dbReference type="EMBL" id="KKR13035.1"/>
    </source>
</evidence>
<dbReference type="EMBL" id="LBWR01000001">
    <property type="protein sequence ID" value="KKR13035.1"/>
    <property type="molecule type" value="Genomic_DNA"/>
</dbReference>
<reference evidence="1 2" key="1">
    <citation type="journal article" date="2015" name="Nature">
        <title>rRNA introns, odd ribosomes, and small enigmatic genomes across a large radiation of phyla.</title>
        <authorList>
            <person name="Brown C.T."/>
            <person name="Hug L.A."/>
            <person name="Thomas B.C."/>
            <person name="Sharon I."/>
            <person name="Castelle C.J."/>
            <person name="Singh A."/>
            <person name="Wilkins M.J."/>
            <person name="Williams K.H."/>
            <person name="Banfield J.F."/>
        </authorList>
    </citation>
    <scope>NUCLEOTIDE SEQUENCE [LARGE SCALE GENOMIC DNA]</scope>
</reference>
<evidence type="ECO:0000313" key="2">
    <source>
        <dbReference type="Proteomes" id="UP000034665"/>
    </source>
</evidence>
<dbReference type="AlphaFoldDB" id="A0A0G0QRN1"/>
<sequence>MLEIVKEEDKHSPMVVFVGAGDLFYAKKVMRDEWGDMLVTIENLPSGILRLRAKKDLLAVVSGIWDIPTGVDHVLFLRAGRKGAGGVRFNMDIAPWRRLAAALYFFKVGARPIEAGAINALIYDDEIVVPHNSVSGWVIKRDDALVYIAAYEKARMGCIRVWYELRSDSNGEETFEVLIEGWNEAPGRRGLGEKTFAEYRVLYREKDSVIMAILLTDLYVEDVPVSGLPNIKSIAVGKRLPANLR</sequence>
<dbReference type="Proteomes" id="UP000034665">
    <property type="component" value="Unassembled WGS sequence"/>
</dbReference>
<protein>
    <submittedName>
        <fullName evidence="1">Uncharacterized protein</fullName>
    </submittedName>
</protein>
<dbReference type="STRING" id="1619013.UT41_C0001G0579"/>
<organism evidence="1 2">
    <name type="scientific">Candidatus Wolfebacteria bacterium GW2011_GWC2_39_22</name>
    <dbReference type="NCBI Taxonomy" id="1619013"/>
    <lineage>
        <taxon>Bacteria</taxon>
        <taxon>Candidatus Wolfeibacteriota</taxon>
    </lineage>
</organism>
<comment type="caution">
    <text evidence="1">The sequence shown here is derived from an EMBL/GenBank/DDBJ whole genome shotgun (WGS) entry which is preliminary data.</text>
</comment>
<gene>
    <name evidence="1" type="ORF">UT41_C0001G0579</name>
</gene>
<name>A0A0G0QRN1_9BACT</name>
<accession>A0A0G0QRN1</accession>
<proteinExistence type="predicted"/>